<keyword evidence="2" id="KW-1185">Reference proteome</keyword>
<comment type="caution">
    <text evidence="1">The sequence shown here is derived from an EMBL/GenBank/DDBJ whole genome shotgun (WGS) entry which is preliminary data.</text>
</comment>
<name>A0AAU9V5I5_EUPED</name>
<evidence type="ECO:0000313" key="1">
    <source>
        <dbReference type="EMBL" id="CAH2105498.1"/>
    </source>
</evidence>
<dbReference type="AlphaFoldDB" id="A0AAU9V5I5"/>
<reference evidence="1" key="1">
    <citation type="submission" date="2022-03" db="EMBL/GenBank/DDBJ databases">
        <authorList>
            <person name="Tunstrom K."/>
        </authorList>
    </citation>
    <scope>NUCLEOTIDE SEQUENCE</scope>
</reference>
<sequence>MALLIDFICISAIGCPPLNIDLFHRPPERPVHASTWAAHDHKLTLNAHVASACNKAFAFYDQLARAARVSWGLPHPEEIRHTYNVYGG</sequence>
<dbReference type="Proteomes" id="UP001153954">
    <property type="component" value="Unassembled WGS sequence"/>
</dbReference>
<dbReference type="EMBL" id="CAKOGL010000028">
    <property type="protein sequence ID" value="CAH2105498.1"/>
    <property type="molecule type" value="Genomic_DNA"/>
</dbReference>
<gene>
    <name evidence="1" type="ORF">EEDITHA_LOCUS19749</name>
</gene>
<proteinExistence type="predicted"/>
<accession>A0AAU9V5I5</accession>
<organism evidence="1 2">
    <name type="scientific">Euphydryas editha</name>
    <name type="common">Edith's checkerspot</name>
    <dbReference type="NCBI Taxonomy" id="104508"/>
    <lineage>
        <taxon>Eukaryota</taxon>
        <taxon>Metazoa</taxon>
        <taxon>Ecdysozoa</taxon>
        <taxon>Arthropoda</taxon>
        <taxon>Hexapoda</taxon>
        <taxon>Insecta</taxon>
        <taxon>Pterygota</taxon>
        <taxon>Neoptera</taxon>
        <taxon>Endopterygota</taxon>
        <taxon>Lepidoptera</taxon>
        <taxon>Glossata</taxon>
        <taxon>Ditrysia</taxon>
        <taxon>Papilionoidea</taxon>
        <taxon>Nymphalidae</taxon>
        <taxon>Nymphalinae</taxon>
        <taxon>Euphydryas</taxon>
    </lineage>
</organism>
<protein>
    <submittedName>
        <fullName evidence="1">Uncharacterized protein</fullName>
    </submittedName>
</protein>
<evidence type="ECO:0000313" key="2">
    <source>
        <dbReference type="Proteomes" id="UP001153954"/>
    </source>
</evidence>